<dbReference type="HOGENOM" id="CLU_1971407_0_0_1"/>
<proteinExistence type="predicted"/>
<organism evidence="1 2">
    <name type="scientific">Pisolithus tinctorius Marx 270</name>
    <dbReference type="NCBI Taxonomy" id="870435"/>
    <lineage>
        <taxon>Eukaryota</taxon>
        <taxon>Fungi</taxon>
        <taxon>Dikarya</taxon>
        <taxon>Basidiomycota</taxon>
        <taxon>Agaricomycotina</taxon>
        <taxon>Agaricomycetes</taxon>
        <taxon>Agaricomycetidae</taxon>
        <taxon>Boletales</taxon>
        <taxon>Sclerodermatineae</taxon>
        <taxon>Pisolithaceae</taxon>
        <taxon>Pisolithus</taxon>
    </lineage>
</organism>
<dbReference type="Proteomes" id="UP000054217">
    <property type="component" value="Unassembled WGS sequence"/>
</dbReference>
<name>A0A0C3IHV4_PISTI</name>
<protein>
    <submittedName>
        <fullName evidence="1">Uncharacterized protein</fullName>
    </submittedName>
</protein>
<sequence>MTFPKRGATQPSSLCRWTADNNLELLGDASLVRAAADRVERLSRGTQYNATEHGFSLMAHFGWASRTSRHESLEVEASNLVKAAGIGTLLHLIIAGFSADDMAESPRTVIDPINQNTLAKYEQVFEQ</sequence>
<reference evidence="2" key="2">
    <citation type="submission" date="2015-01" db="EMBL/GenBank/DDBJ databases">
        <title>Evolutionary Origins and Diversification of the Mycorrhizal Mutualists.</title>
        <authorList>
            <consortium name="DOE Joint Genome Institute"/>
            <consortium name="Mycorrhizal Genomics Consortium"/>
            <person name="Kohler A."/>
            <person name="Kuo A."/>
            <person name="Nagy L.G."/>
            <person name="Floudas D."/>
            <person name="Copeland A."/>
            <person name="Barry K.W."/>
            <person name="Cichocki N."/>
            <person name="Veneault-Fourrey C."/>
            <person name="LaButti K."/>
            <person name="Lindquist E.A."/>
            <person name="Lipzen A."/>
            <person name="Lundell T."/>
            <person name="Morin E."/>
            <person name="Murat C."/>
            <person name="Riley R."/>
            <person name="Ohm R."/>
            <person name="Sun H."/>
            <person name="Tunlid A."/>
            <person name="Henrissat B."/>
            <person name="Grigoriev I.V."/>
            <person name="Hibbett D.S."/>
            <person name="Martin F."/>
        </authorList>
    </citation>
    <scope>NUCLEOTIDE SEQUENCE [LARGE SCALE GENOMIC DNA]</scope>
    <source>
        <strain evidence="2">Marx 270</strain>
    </source>
</reference>
<dbReference type="AlphaFoldDB" id="A0A0C3IHV4"/>
<evidence type="ECO:0000313" key="1">
    <source>
        <dbReference type="EMBL" id="KIN96612.1"/>
    </source>
</evidence>
<gene>
    <name evidence="1" type="ORF">M404DRAFT_33088</name>
</gene>
<dbReference type="EMBL" id="KN832043">
    <property type="protein sequence ID" value="KIN96612.1"/>
    <property type="molecule type" value="Genomic_DNA"/>
</dbReference>
<dbReference type="InParanoid" id="A0A0C3IHV4"/>
<accession>A0A0C3IHV4</accession>
<reference evidence="1 2" key="1">
    <citation type="submission" date="2014-04" db="EMBL/GenBank/DDBJ databases">
        <authorList>
            <consortium name="DOE Joint Genome Institute"/>
            <person name="Kuo A."/>
            <person name="Kohler A."/>
            <person name="Costa M.D."/>
            <person name="Nagy L.G."/>
            <person name="Floudas D."/>
            <person name="Copeland A."/>
            <person name="Barry K.W."/>
            <person name="Cichocki N."/>
            <person name="Veneault-Fourrey C."/>
            <person name="LaButti K."/>
            <person name="Lindquist E.A."/>
            <person name="Lipzen A."/>
            <person name="Lundell T."/>
            <person name="Morin E."/>
            <person name="Murat C."/>
            <person name="Sun H."/>
            <person name="Tunlid A."/>
            <person name="Henrissat B."/>
            <person name="Grigoriev I.V."/>
            <person name="Hibbett D.S."/>
            <person name="Martin F."/>
            <person name="Nordberg H.P."/>
            <person name="Cantor M.N."/>
            <person name="Hua S.X."/>
        </authorList>
    </citation>
    <scope>NUCLEOTIDE SEQUENCE [LARGE SCALE GENOMIC DNA]</scope>
    <source>
        <strain evidence="1 2">Marx 270</strain>
    </source>
</reference>
<keyword evidence="2" id="KW-1185">Reference proteome</keyword>
<evidence type="ECO:0000313" key="2">
    <source>
        <dbReference type="Proteomes" id="UP000054217"/>
    </source>
</evidence>